<comment type="caution">
    <text evidence="2">The sequence shown here is derived from an EMBL/GenBank/DDBJ whole genome shotgun (WGS) entry which is preliminary data.</text>
</comment>
<dbReference type="GO" id="GO:0050660">
    <property type="term" value="F:flavin adenine dinucleotide binding"/>
    <property type="evidence" value="ECO:0007669"/>
    <property type="project" value="TreeGrafter"/>
</dbReference>
<dbReference type="InterPro" id="IPR050982">
    <property type="entry name" value="Auxin_biosynth/cation_transpt"/>
</dbReference>
<organism evidence="2 3">
    <name type="scientific">Botryosphaeria dothidea</name>
    <dbReference type="NCBI Taxonomy" id="55169"/>
    <lineage>
        <taxon>Eukaryota</taxon>
        <taxon>Fungi</taxon>
        <taxon>Dikarya</taxon>
        <taxon>Ascomycota</taxon>
        <taxon>Pezizomycotina</taxon>
        <taxon>Dothideomycetes</taxon>
        <taxon>Dothideomycetes incertae sedis</taxon>
        <taxon>Botryosphaeriales</taxon>
        <taxon>Botryosphaeriaceae</taxon>
        <taxon>Botryosphaeria</taxon>
    </lineage>
</organism>
<keyword evidence="2" id="KW-0503">Monooxygenase</keyword>
<proteinExistence type="predicted"/>
<dbReference type="InterPro" id="IPR036188">
    <property type="entry name" value="FAD/NAD-bd_sf"/>
</dbReference>
<sequence>MQAHEYPPRADLREMLSQQPLPVLPPGTVNATSMADEEPNMQSLAVLDKLNTALAAEDAEALEHCFFAGQAYWKDQLALTYHLRTFATPVVIAASLLQTKKLRHITGDIRLQGAALFIPATPTLQFIDCGLLFRTSSPAAVCSGKLVLLPVKKEDSVEWKIWILSTRLESLDVQSEDVNLLHSPSRRLDGLATFDTDVFIIGGGNAAIALAARLKALGVESIMAERNAHFGDNWALRYDCMRFHIPTSFCEFPYMCHDKELQTPHLLSRAELAEQVRRYVAAFNLNVITSAKIQSTLYDQAAKRWTIKFQTPAGERTAFSKHLVQATGIGSQKLYLPPMADSHLYKGISIHSAGYKNATQLREQGVKAVLVIGSANTAFDVLEDCHAAGVQATIVVRSPTYIVPVDYVCHPRSLGAYDAGVDAADRLFLTLPAVIDSQLAGGLFRAFAAQEPERYASLKAAGFPVFDSSHPDANLTHNLIERAGGHYIDVGGTKLLAEGKAGVKAGVEPIAFTANGLRFSDGSEADADAVVWCTGFADKDARDTAAEILGDGDDDANGGANVLGPREIAARLDATWGVDAEGEIRGMWKRHLRLDNYWVMGGYTQQHRWHSHTLALQIKAALQGILPLAYRETPRLQARNEAGKS</sequence>
<dbReference type="EMBL" id="WWBZ02000016">
    <property type="protein sequence ID" value="KAF4309642.1"/>
    <property type="molecule type" value="Genomic_DNA"/>
</dbReference>
<dbReference type="OrthoDB" id="74360at2759"/>
<name>A0A8H4NBU9_9PEZI</name>
<reference evidence="2" key="1">
    <citation type="submission" date="2020-04" db="EMBL/GenBank/DDBJ databases">
        <title>Genome Assembly and Annotation of Botryosphaeria dothidea sdau 11-99, a Latent Pathogen of Apple Fruit Ring Rot in China.</title>
        <authorList>
            <person name="Yu C."/>
            <person name="Diao Y."/>
            <person name="Lu Q."/>
            <person name="Zhao J."/>
            <person name="Cui S."/>
            <person name="Peng C."/>
            <person name="He B."/>
            <person name="Liu H."/>
        </authorList>
    </citation>
    <scope>NUCLEOTIDE SEQUENCE [LARGE SCALE GENOMIC DNA]</scope>
    <source>
        <strain evidence="2">Sdau11-99</strain>
    </source>
</reference>
<keyword evidence="1" id="KW-0560">Oxidoreductase</keyword>
<dbReference type="SUPFAM" id="SSF51905">
    <property type="entry name" value="FAD/NAD(P)-binding domain"/>
    <property type="match status" value="1"/>
</dbReference>
<gene>
    <name evidence="2" type="ORF">GTA08_BOTSDO03360</name>
</gene>
<dbReference type="AlphaFoldDB" id="A0A8H4NBU9"/>
<dbReference type="Gene3D" id="3.50.50.60">
    <property type="entry name" value="FAD/NAD(P)-binding domain"/>
    <property type="match status" value="2"/>
</dbReference>
<dbReference type="GO" id="GO:0004497">
    <property type="term" value="F:monooxygenase activity"/>
    <property type="evidence" value="ECO:0007669"/>
    <property type="project" value="UniProtKB-KW"/>
</dbReference>
<evidence type="ECO:0000313" key="3">
    <source>
        <dbReference type="Proteomes" id="UP000572817"/>
    </source>
</evidence>
<evidence type="ECO:0000313" key="2">
    <source>
        <dbReference type="EMBL" id="KAF4309642.1"/>
    </source>
</evidence>
<dbReference type="Pfam" id="PF13738">
    <property type="entry name" value="Pyr_redox_3"/>
    <property type="match status" value="1"/>
</dbReference>
<keyword evidence="3" id="KW-1185">Reference proteome</keyword>
<evidence type="ECO:0000256" key="1">
    <source>
        <dbReference type="ARBA" id="ARBA00023002"/>
    </source>
</evidence>
<protein>
    <submittedName>
        <fullName evidence="2">Flavin-containing monooxygenase protein</fullName>
    </submittedName>
</protein>
<dbReference type="PANTHER" id="PTHR43539">
    <property type="entry name" value="FLAVIN-BINDING MONOOXYGENASE-LIKE PROTEIN (AFU_ORTHOLOGUE AFUA_4G09220)"/>
    <property type="match status" value="1"/>
</dbReference>
<accession>A0A8H4NBU9</accession>
<dbReference type="Proteomes" id="UP000572817">
    <property type="component" value="Unassembled WGS sequence"/>
</dbReference>
<dbReference type="PANTHER" id="PTHR43539:SF68">
    <property type="entry name" value="FLAVIN-BINDING MONOOXYGENASE-LIKE PROTEIN (AFU_ORTHOLOGUE AFUA_4G09220)"/>
    <property type="match status" value="1"/>
</dbReference>